<dbReference type="EMBL" id="PKPP01009777">
    <property type="protein sequence ID" value="PWA47497.1"/>
    <property type="molecule type" value="Genomic_DNA"/>
</dbReference>
<keyword evidence="3" id="KW-1133">Transmembrane helix</keyword>
<dbReference type="InterPro" id="IPR016142">
    <property type="entry name" value="Citrate_synth-like_lrg_a-sub"/>
</dbReference>
<dbReference type="STRING" id="35608.A0A2U1LER5"/>
<evidence type="ECO:0000256" key="3">
    <source>
        <dbReference type="ARBA" id="ARBA00022989"/>
    </source>
</evidence>
<reference evidence="7 8" key="1">
    <citation type="journal article" date="2018" name="Mol. Plant">
        <title>The genome of Artemisia annua provides insight into the evolution of Asteraceae family and artemisinin biosynthesis.</title>
        <authorList>
            <person name="Shen Q."/>
            <person name="Zhang L."/>
            <person name="Liao Z."/>
            <person name="Wang S."/>
            <person name="Yan T."/>
            <person name="Shi P."/>
            <person name="Liu M."/>
            <person name="Fu X."/>
            <person name="Pan Q."/>
            <person name="Wang Y."/>
            <person name="Lv Z."/>
            <person name="Lu X."/>
            <person name="Zhang F."/>
            <person name="Jiang W."/>
            <person name="Ma Y."/>
            <person name="Chen M."/>
            <person name="Hao X."/>
            <person name="Li L."/>
            <person name="Tang Y."/>
            <person name="Lv G."/>
            <person name="Zhou Y."/>
            <person name="Sun X."/>
            <person name="Brodelius P.E."/>
            <person name="Rose J.K.C."/>
            <person name="Tang K."/>
        </authorList>
    </citation>
    <scope>NUCLEOTIDE SEQUENCE [LARGE SCALE GENOMIC DNA]</scope>
    <source>
        <strain evidence="8">cv. Huhao1</strain>
        <tissue evidence="7">Leaf</tissue>
    </source>
</reference>
<dbReference type="InterPro" id="IPR007656">
    <property type="entry name" value="GTD-bd"/>
</dbReference>
<dbReference type="Proteomes" id="UP000245207">
    <property type="component" value="Unassembled WGS sequence"/>
</dbReference>
<keyword evidence="4" id="KW-0472">Membrane</keyword>
<keyword evidence="8" id="KW-1185">Reference proteome</keyword>
<feature type="compositionally biased region" description="Basic and acidic residues" evidence="5">
    <location>
        <begin position="272"/>
        <end position="289"/>
    </location>
</feature>
<evidence type="ECO:0000256" key="4">
    <source>
        <dbReference type="ARBA" id="ARBA00023136"/>
    </source>
</evidence>
<dbReference type="InterPro" id="IPR036969">
    <property type="entry name" value="Citrate_synthase_sf"/>
</dbReference>
<protein>
    <recommendedName>
        <fullName evidence="6">GTD-binding domain-containing protein</fullName>
    </recommendedName>
</protein>
<keyword evidence="2" id="KW-0812">Transmembrane</keyword>
<sequence length="763" mass="87755">MKRKRKMDDVYKYADNTPGRMLITDFRNTGLYDGERRNIMGKYLVNGLVLIHMLVAGKLRATDGDFSPNDIVNGRTHYHYKKEADEVTEIEIEGREEVESGQGKNTTYCPFCHAFTYVTNNNRILLDDMMDISFISSVIKNSRGACHSIRRTAAFKCFIRISSEKSAYDEEEMNILKEIILRREREKHFLEKEVEAYRQMTHHENDQFYRGDNQDSNEDHDLTKNARLYEDAVADSVKEEEHEKTIAIVGEEKSRGMEADVATDSRVYDVHIDHGPKSSEKLNEAKKQSEQNQSASECSGGLPPVRIRPEQYVFTKCANFNPLKVEQGLSSTFGQGAARCSGDRRQVLCYELGHSCSNGSQLVSLTEIISTHVDKKAYIKAILCVQPDELRGFQFHVYKKRKMSGFGHRMYKNYDPRAKVIKKLGEEVFSIVGRGPLIETSIHNRAVGFPTEFFPDLFAIPRMGGYLSHLRESLDDPDTEIMRTVRNCGTVVRYTYPLPRMNNIISSSITQTPKIQMRLRVSMEVHLDVFDPKKSITPAGIFSNRYMFCYFWSVNESCYPAAHNQKCRLISRAYECPVVHRRLNLWVLVGQMIERFLLQPLPCSKLIFHHWQVPNVTDVGLNPRAVKKVNVIGVGLMGSGVAKALLISNIFVVLNEVNSKEKYIEGKDMEEELKEHAGILRQSELRRKEDEKELKVRHDQTITNLLCIDFIKMCILPSGSIRGRCHLCMWLKFNVTWISTFVIDSWDAFFEQRPKVLGEDKRQ</sequence>
<dbReference type="PANTHER" id="PTHR31422:SF3">
    <property type="entry name" value="GTD-BINDING DOMAIN-CONTAINING PROTEIN"/>
    <property type="match status" value="1"/>
</dbReference>
<feature type="region of interest" description="Disordered" evidence="5">
    <location>
        <begin position="272"/>
        <end position="303"/>
    </location>
</feature>
<comment type="caution">
    <text evidence="7">The sequence shown here is derived from an EMBL/GenBank/DDBJ whole genome shotgun (WGS) entry which is preliminary data.</text>
</comment>
<dbReference type="Pfam" id="PF04576">
    <property type="entry name" value="Zein-binding"/>
    <property type="match status" value="1"/>
</dbReference>
<dbReference type="SUPFAM" id="SSF48256">
    <property type="entry name" value="Citrate synthase"/>
    <property type="match status" value="1"/>
</dbReference>
<evidence type="ECO:0000256" key="5">
    <source>
        <dbReference type="SAM" id="MobiDB-lite"/>
    </source>
</evidence>
<evidence type="ECO:0000259" key="6">
    <source>
        <dbReference type="Pfam" id="PF04576"/>
    </source>
</evidence>
<dbReference type="Gene3D" id="1.10.230.10">
    <property type="entry name" value="Cytochrome P450-Terp, domain 2"/>
    <property type="match status" value="1"/>
</dbReference>
<dbReference type="PANTHER" id="PTHR31422">
    <property type="entry name" value="BNAANNG28530D PROTEIN"/>
    <property type="match status" value="1"/>
</dbReference>
<gene>
    <name evidence="7" type="ORF">CTI12_AA498610</name>
</gene>
<evidence type="ECO:0000256" key="1">
    <source>
        <dbReference type="ARBA" id="ARBA00004370"/>
    </source>
</evidence>
<dbReference type="AlphaFoldDB" id="A0A2U1LER5"/>
<organism evidence="7 8">
    <name type="scientific">Artemisia annua</name>
    <name type="common">Sweet wormwood</name>
    <dbReference type="NCBI Taxonomy" id="35608"/>
    <lineage>
        <taxon>Eukaryota</taxon>
        <taxon>Viridiplantae</taxon>
        <taxon>Streptophyta</taxon>
        <taxon>Embryophyta</taxon>
        <taxon>Tracheophyta</taxon>
        <taxon>Spermatophyta</taxon>
        <taxon>Magnoliopsida</taxon>
        <taxon>eudicotyledons</taxon>
        <taxon>Gunneridae</taxon>
        <taxon>Pentapetalae</taxon>
        <taxon>asterids</taxon>
        <taxon>campanulids</taxon>
        <taxon>Asterales</taxon>
        <taxon>Asteraceae</taxon>
        <taxon>Asteroideae</taxon>
        <taxon>Anthemideae</taxon>
        <taxon>Artemisiinae</taxon>
        <taxon>Artemisia</taxon>
    </lineage>
</organism>
<dbReference type="GO" id="GO:0080115">
    <property type="term" value="F:myosin XI tail binding"/>
    <property type="evidence" value="ECO:0007669"/>
    <property type="project" value="UniProtKB-ARBA"/>
</dbReference>
<name>A0A2U1LER5_ARTAN</name>
<dbReference type="Gene3D" id="1.10.580.10">
    <property type="entry name" value="Citrate Synthase, domain 1"/>
    <property type="match status" value="1"/>
</dbReference>
<dbReference type="OrthoDB" id="1933744at2759"/>
<dbReference type="Gene3D" id="3.40.50.720">
    <property type="entry name" value="NAD(P)-binding Rossmann-like Domain"/>
    <property type="match status" value="1"/>
</dbReference>
<dbReference type="InterPro" id="IPR002020">
    <property type="entry name" value="Citrate_synthase"/>
</dbReference>
<evidence type="ECO:0000313" key="8">
    <source>
        <dbReference type="Proteomes" id="UP000245207"/>
    </source>
</evidence>
<dbReference type="GO" id="GO:0046912">
    <property type="term" value="F:acyltransferase activity, acyl groups converted into alkyl on transfer"/>
    <property type="evidence" value="ECO:0007669"/>
    <property type="project" value="InterPro"/>
</dbReference>
<feature type="domain" description="GTD-binding" evidence="6">
    <location>
        <begin position="158"/>
        <end position="194"/>
    </location>
</feature>
<evidence type="ECO:0000256" key="2">
    <source>
        <dbReference type="ARBA" id="ARBA00022692"/>
    </source>
</evidence>
<proteinExistence type="predicted"/>
<dbReference type="GO" id="GO:0016020">
    <property type="term" value="C:membrane"/>
    <property type="evidence" value="ECO:0007669"/>
    <property type="project" value="UniProtKB-SubCell"/>
</dbReference>
<dbReference type="Pfam" id="PF00285">
    <property type="entry name" value="Citrate_synt"/>
    <property type="match status" value="1"/>
</dbReference>
<evidence type="ECO:0000313" key="7">
    <source>
        <dbReference type="EMBL" id="PWA47497.1"/>
    </source>
</evidence>
<comment type="subcellular location">
    <subcellularLocation>
        <location evidence="1">Membrane</location>
    </subcellularLocation>
</comment>
<accession>A0A2U1LER5</accession>
<dbReference type="InterPro" id="IPR016143">
    <property type="entry name" value="Citrate_synth-like_sm_a-sub"/>
</dbReference>